<evidence type="ECO:0000256" key="9">
    <source>
        <dbReference type="ARBA" id="ARBA00023136"/>
    </source>
</evidence>
<sequence length="361" mass="42038">MSEPNPEKIPIPTFYETFSLRFGKSNSQVEEDVDVFSLDTAAFIEKYDANTKDLNKRKSKIIAKRLHMESICIYSKVDPWPWYKYVEYGLMSTFIMPIRAVISSLTVACCWSLMTPARLFENLEKKYIENPESEHYGKKVHRIPKPKWRRIMIDVLTRTASKITLFMGLGFYNIKVKDLRKKDKNGKPITSPLIISNHNSLVDVLGIIAYYDTTPSFLAMKWVDNTPFIGSIANAMQCVFVESNKRNNLTEEIKLRSKESLHYDLPPLTIFPEGTTTNGDYLIDFKYGAFYPHFPVQPIAIKYKYKYYNPSFVIDNIVQYALKTAMQFRNDMEIIILPVIEPETEEEKTDVKVWTEKNYKV</sequence>
<feature type="domain" description="Phospholipid/glycerol acyltransferase" evidence="13">
    <location>
        <begin position="192"/>
        <end position="304"/>
    </location>
</feature>
<keyword evidence="9" id="KW-0472">Membrane</keyword>
<evidence type="ECO:0000256" key="11">
    <source>
        <dbReference type="ARBA" id="ARBA00023264"/>
    </source>
</evidence>
<evidence type="ECO:0000256" key="8">
    <source>
        <dbReference type="ARBA" id="ARBA00023098"/>
    </source>
</evidence>
<dbReference type="InterPro" id="IPR002123">
    <property type="entry name" value="Plipid/glycerol_acylTrfase"/>
</dbReference>
<organism evidence="14 15">
    <name type="scientific">Piromyces finnis</name>
    <dbReference type="NCBI Taxonomy" id="1754191"/>
    <lineage>
        <taxon>Eukaryota</taxon>
        <taxon>Fungi</taxon>
        <taxon>Fungi incertae sedis</taxon>
        <taxon>Chytridiomycota</taxon>
        <taxon>Chytridiomycota incertae sedis</taxon>
        <taxon>Neocallimastigomycetes</taxon>
        <taxon>Neocallimastigales</taxon>
        <taxon>Neocallimastigaceae</taxon>
        <taxon>Piromyces</taxon>
    </lineage>
</organism>
<protein>
    <recommendedName>
        <fullName evidence="13">Phospholipid/glycerol acyltransferase domain-containing protein</fullName>
    </recommendedName>
</protein>
<comment type="subcellular location">
    <subcellularLocation>
        <location evidence="1">Membrane</location>
    </subcellularLocation>
</comment>
<dbReference type="OrthoDB" id="2133672at2759"/>
<evidence type="ECO:0000259" key="13">
    <source>
        <dbReference type="SMART" id="SM00563"/>
    </source>
</evidence>
<dbReference type="InterPro" id="IPR045252">
    <property type="entry name" value="LPCAT1-like"/>
</dbReference>
<keyword evidence="12" id="KW-0012">Acyltransferase</keyword>
<evidence type="ECO:0000256" key="12">
    <source>
        <dbReference type="ARBA" id="ARBA00023315"/>
    </source>
</evidence>
<keyword evidence="8" id="KW-0443">Lipid metabolism</keyword>
<reference evidence="14 15" key="1">
    <citation type="submission" date="2016-08" db="EMBL/GenBank/DDBJ databases">
        <title>Genomes of anaerobic fungi encode conserved fungal cellulosomes for biomass hydrolysis.</title>
        <authorList>
            <consortium name="DOE Joint Genome Institute"/>
            <person name="Haitjema C.H."/>
            <person name="Gilmore S.P."/>
            <person name="Henske J.K."/>
            <person name="Solomon K.V."/>
            <person name="De Groot R."/>
            <person name="Kuo A."/>
            <person name="Mondo S.J."/>
            <person name="Salamov A.A."/>
            <person name="Labutti K."/>
            <person name="Zhao Z."/>
            <person name="Chiniquy J."/>
            <person name="Barry K."/>
            <person name="Brewer H.M."/>
            <person name="Purvine S.O."/>
            <person name="Wright A.T."/>
            <person name="Boxma B."/>
            <person name="Van Alen T."/>
            <person name="Hackstein J.H."/>
            <person name="Baker S.E."/>
            <person name="Grigoriev I.V."/>
            <person name="O'Malley M.A."/>
        </authorList>
    </citation>
    <scope>NUCLEOTIDE SEQUENCE [LARGE SCALE GENOMIC DNA]</scope>
    <source>
        <strain evidence="15">finn</strain>
    </source>
</reference>
<keyword evidence="5" id="KW-0808">Transferase</keyword>
<comment type="pathway">
    <text evidence="2">Lipid metabolism.</text>
</comment>
<accession>A0A1Y1VN13</accession>
<comment type="similarity">
    <text evidence="3">Belongs to the 1-acyl-sn-glycerol-3-phosphate acyltransferase family.</text>
</comment>
<dbReference type="PANTHER" id="PTHR23063:SF52">
    <property type="entry name" value="LYSOPHOSPHATIDYLCHOLINE ACYLTRANSFERASE"/>
    <property type="match status" value="1"/>
</dbReference>
<dbReference type="Pfam" id="PF01553">
    <property type="entry name" value="Acyltransferase"/>
    <property type="match status" value="1"/>
</dbReference>
<dbReference type="SMART" id="SM00563">
    <property type="entry name" value="PlsC"/>
    <property type="match status" value="1"/>
</dbReference>
<proteinExistence type="inferred from homology"/>
<evidence type="ECO:0000256" key="10">
    <source>
        <dbReference type="ARBA" id="ARBA00023209"/>
    </source>
</evidence>
<dbReference type="STRING" id="1754191.A0A1Y1VN13"/>
<name>A0A1Y1VN13_9FUNG</name>
<dbReference type="GO" id="GO:0016020">
    <property type="term" value="C:membrane"/>
    <property type="evidence" value="ECO:0007669"/>
    <property type="project" value="UniProtKB-SubCell"/>
</dbReference>
<keyword evidence="11" id="KW-1208">Phospholipid metabolism</keyword>
<evidence type="ECO:0000313" key="15">
    <source>
        <dbReference type="Proteomes" id="UP000193719"/>
    </source>
</evidence>
<evidence type="ECO:0000256" key="4">
    <source>
        <dbReference type="ARBA" id="ARBA00022516"/>
    </source>
</evidence>
<evidence type="ECO:0000256" key="2">
    <source>
        <dbReference type="ARBA" id="ARBA00005189"/>
    </source>
</evidence>
<keyword evidence="15" id="KW-1185">Reference proteome</keyword>
<dbReference type="GO" id="GO:0008374">
    <property type="term" value="F:O-acyltransferase activity"/>
    <property type="evidence" value="ECO:0007669"/>
    <property type="project" value="InterPro"/>
</dbReference>
<evidence type="ECO:0000313" key="14">
    <source>
        <dbReference type="EMBL" id="ORX60816.1"/>
    </source>
</evidence>
<dbReference type="GO" id="GO:0008654">
    <property type="term" value="P:phospholipid biosynthetic process"/>
    <property type="evidence" value="ECO:0007669"/>
    <property type="project" value="UniProtKB-KW"/>
</dbReference>
<dbReference type="PANTHER" id="PTHR23063">
    <property type="entry name" value="PHOSPHOLIPID ACYLTRANSFERASE"/>
    <property type="match status" value="1"/>
</dbReference>
<reference evidence="14 15" key="2">
    <citation type="submission" date="2016-08" db="EMBL/GenBank/DDBJ databases">
        <title>Pervasive Adenine N6-methylation of Active Genes in Fungi.</title>
        <authorList>
            <consortium name="DOE Joint Genome Institute"/>
            <person name="Mondo S.J."/>
            <person name="Dannebaum R.O."/>
            <person name="Kuo R.C."/>
            <person name="Labutti K."/>
            <person name="Haridas S."/>
            <person name="Kuo A."/>
            <person name="Salamov A."/>
            <person name="Ahrendt S.R."/>
            <person name="Lipzen A."/>
            <person name="Sullivan W."/>
            <person name="Andreopoulos W.B."/>
            <person name="Clum A."/>
            <person name="Lindquist E."/>
            <person name="Daum C."/>
            <person name="Ramamoorthy G.K."/>
            <person name="Gryganskyi A."/>
            <person name="Culley D."/>
            <person name="Magnuson J.K."/>
            <person name="James T.Y."/>
            <person name="O'Malley M.A."/>
            <person name="Stajich J.E."/>
            <person name="Spatafora J.W."/>
            <person name="Visel A."/>
            <person name="Grigoriev I.V."/>
        </authorList>
    </citation>
    <scope>NUCLEOTIDE SEQUENCE [LARGE SCALE GENOMIC DNA]</scope>
    <source>
        <strain evidence="15">finn</strain>
    </source>
</reference>
<evidence type="ECO:0000256" key="7">
    <source>
        <dbReference type="ARBA" id="ARBA00022989"/>
    </source>
</evidence>
<dbReference type="CDD" id="cd07991">
    <property type="entry name" value="LPLAT_LPCAT1-like"/>
    <property type="match status" value="1"/>
</dbReference>
<evidence type="ECO:0000256" key="1">
    <source>
        <dbReference type="ARBA" id="ARBA00004370"/>
    </source>
</evidence>
<keyword evidence="4" id="KW-0444">Lipid biosynthesis</keyword>
<evidence type="ECO:0000256" key="6">
    <source>
        <dbReference type="ARBA" id="ARBA00022692"/>
    </source>
</evidence>
<evidence type="ECO:0000256" key="5">
    <source>
        <dbReference type="ARBA" id="ARBA00022679"/>
    </source>
</evidence>
<evidence type="ECO:0000256" key="3">
    <source>
        <dbReference type="ARBA" id="ARBA00008655"/>
    </source>
</evidence>
<dbReference type="Proteomes" id="UP000193719">
    <property type="component" value="Unassembled WGS sequence"/>
</dbReference>
<keyword evidence="10" id="KW-0594">Phospholipid biosynthesis</keyword>
<comment type="caution">
    <text evidence="14">The sequence shown here is derived from an EMBL/GenBank/DDBJ whole genome shotgun (WGS) entry which is preliminary data.</text>
</comment>
<keyword evidence="7" id="KW-1133">Transmembrane helix</keyword>
<keyword evidence="6" id="KW-0812">Transmembrane</keyword>
<dbReference type="EMBL" id="MCFH01000001">
    <property type="protein sequence ID" value="ORX60816.1"/>
    <property type="molecule type" value="Genomic_DNA"/>
</dbReference>
<gene>
    <name evidence="14" type="ORF">BCR36DRAFT_365405</name>
</gene>
<dbReference type="SUPFAM" id="SSF69593">
    <property type="entry name" value="Glycerol-3-phosphate (1)-acyltransferase"/>
    <property type="match status" value="1"/>
</dbReference>
<dbReference type="AlphaFoldDB" id="A0A1Y1VN13"/>